<evidence type="ECO:0000313" key="4">
    <source>
        <dbReference type="EMBL" id="SEI12313.1"/>
    </source>
</evidence>
<evidence type="ECO:0000256" key="1">
    <source>
        <dbReference type="ARBA" id="ARBA00001946"/>
    </source>
</evidence>
<gene>
    <name evidence="4" type="ORF">SAMN05660691_03936</name>
</gene>
<dbReference type="InterPro" id="IPR006439">
    <property type="entry name" value="HAD-SF_hydro_IA"/>
</dbReference>
<keyword evidence="5" id="KW-1185">Reference proteome</keyword>
<dbReference type="InterPro" id="IPR051400">
    <property type="entry name" value="HAD-like_hydrolase"/>
</dbReference>
<dbReference type="AlphaFoldDB" id="A0A1H6NBK0"/>
<dbReference type="SUPFAM" id="SSF56784">
    <property type="entry name" value="HAD-like"/>
    <property type="match status" value="1"/>
</dbReference>
<dbReference type="InterPro" id="IPR036412">
    <property type="entry name" value="HAD-like_sf"/>
</dbReference>
<dbReference type="SFLD" id="SFLDS00003">
    <property type="entry name" value="Haloacid_Dehalogenase"/>
    <property type="match status" value="1"/>
</dbReference>
<dbReference type="GO" id="GO:0009231">
    <property type="term" value="P:riboflavin biosynthetic process"/>
    <property type="evidence" value="ECO:0007669"/>
    <property type="project" value="TreeGrafter"/>
</dbReference>
<comment type="cofactor">
    <cofactor evidence="1">
        <name>Mg(2+)</name>
        <dbReference type="ChEBI" id="CHEBI:18420"/>
    </cofactor>
</comment>
<dbReference type="Proteomes" id="UP000199371">
    <property type="component" value="Unassembled WGS sequence"/>
</dbReference>
<keyword evidence="3" id="KW-0460">Magnesium</keyword>
<reference evidence="5" key="1">
    <citation type="submission" date="2016-10" db="EMBL/GenBank/DDBJ databases">
        <authorList>
            <person name="Varghese N."/>
            <person name="Submissions S."/>
        </authorList>
    </citation>
    <scope>NUCLEOTIDE SEQUENCE [LARGE SCALE GENOMIC DNA]</scope>
    <source>
        <strain evidence="5">DSM 17616</strain>
    </source>
</reference>
<dbReference type="EMBL" id="FNXF01000024">
    <property type="protein sequence ID" value="SEI12313.1"/>
    <property type="molecule type" value="Genomic_DNA"/>
</dbReference>
<dbReference type="InterPro" id="IPR023214">
    <property type="entry name" value="HAD_sf"/>
</dbReference>
<dbReference type="STRING" id="173990.SAMN05660691_03936"/>
<dbReference type="Gene3D" id="1.20.120.1600">
    <property type="match status" value="1"/>
</dbReference>
<dbReference type="Pfam" id="PF00702">
    <property type="entry name" value="Hydrolase"/>
    <property type="match status" value="1"/>
</dbReference>
<name>A0A1H6NBK0_9GAMM</name>
<evidence type="ECO:0000256" key="3">
    <source>
        <dbReference type="ARBA" id="ARBA00022842"/>
    </source>
</evidence>
<proteinExistence type="predicted"/>
<dbReference type="PANTHER" id="PTHR46470:SF4">
    <property type="entry name" value="5-AMINO-6-(5-PHOSPHO-D-RIBITYLAMINO)URACIL PHOSPHATASE YIGB"/>
    <property type="match status" value="1"/>
</dbReference>
<sequence length="236" mass="25772">MVANMQLFKALSPVSVLSFDLDDTLYDNKPVIDAAEQAMLSALAQQAPASKATDSAFWWQQRLKLASIEPEIRHDIGRWRLLGIEAGLLELGLARPEARRVAEHGYAAFLDARTRITLSPEVTQLLSALAKQYRLIAITNGNACINKMGIGELFAFSLQAGPDGRMKPYADLFMTAAARLQVKPAQILHIGDSHRADVMGALNAGCQAAWLDHYQGAITVLPHIRLTDVSQLSALL</sequence>
<evidence type="ECO:0000313" key="5">
    <source>
        <dbReference type="Proteomes" id="UP000199371"/>
    </source>
</evidence>
<dbReference type="Gene3D" id="3.40.50.1000">
    <property type="entry name" value="HAD superfamily/HAD-like"/>
    <property type="match status" value="1"/>
</dbReference>
<dbReference type="SFLD" id="SFLDG01129">
    <property type="entry name" value="C1.5:_HAD__Beta-PGM__Phosphata"/>
    <property type="match status" value="1"/>
</dbReference>
<accession>A0A1H6NBK0</accession>
<protein>
    <submittedName>
        <fullName evidence="4">Putative hydrolase of the HAD superfamily</fullName>
    </submittedName>
</protein>
<keyword evidence="2 4" id="KW-0378">Hydrolase</keyword>
<dbReference type="NCBIfam" id="TIGR01549">
    <property type="entry name" value="HAD-SF-IA-v1"/>
    <property type="match status" value="1"/>
</dbReference>
<evidence type="ECO:0000256" key="2">
    <source>
        <dbReference type="ARBA" id="ARBA00022801"/>
    </source>
</evidence>
<dbReference type="PANTHER" id="PTHR46470">
    <property type="entry name" value="N-ACYLNEURAMINATE-9-PHOSPHATASE"/>
    <property type="match status" value="1"/>
</dbReference>
<organism evidence="4 5">
    <name type="scientific">Rheinheimera pacifica</name>
    <dbReference type="NCBI Taxonomy" id="173990"/>
    <lineage>
        <taxon>Bacteria</taxon>
        <taxon>Pseudomonadati</taxon>
        <taxon>Pseudomonadota</taxon>
        <taxon>Gammaproteobacteria</taxon>
        <taxon>Chromatiales</taxon>
        <taxon>Chromatiaceae</taxon>
        <taxon>Rheinheimera</taxon>
    </lineage>
</organism>
<dbReference type="GO" id="GO:0016787">
    <property type="term" value="F:hydrolase activity"/>
    <property type="evidence" value="ECO:0007669"/>
    <property type="project" value="UniProtKB-KW"/>
</dbReference>